<dbReference type="InterPro" id="IPR017452">
    <property type="entry name" value="GPCR_Rhodpsn_7TM"/>
</dbReference>
<keyword evidence="4 5" id="KW-0472">Membrane</keyword>
<dbReference type="CDD" id="cd00637">
    <property type="entry name" value="7tm_classA_rhodopsin-like"/>
    <property type="match status" value="1"/>
</dbReference>
<dbReference type="InterPro" id="IPR000276">
    <property type="entry name" value="GPCR_Rhodpsn"/>
</dbReference>
<accession>A0A016U2B6</accession>
<dbReference type="SMART" id="SM01381">
    <property type="entry name" value="7TM_GPCR_Srsx"/>
    <property type="match status" value="1"/>
</dbReference>
<feature type="transmembrane region" description="Helical" evidence="5">
    <location>
        <begin position="186"/>
        <end position="209"/>
    </location>
</feature>
<reference evidence="8" key="1">
    <citation type="journal article" date="2015" name="Nat. Genet.">
        <title>The genome and transcriptome of the zoonotic hookworm Ancylostoma ceylanicum identify infection-specific gene families.</title>
        <authorList>
            <person name="Schwarz E.M."/>
            <person name="Hu Y."/>
            <person name="Antoshechkin I."/>
            <person name="Miller M.M."/>
            <person name="Sternberg P.W."/>
            <person name="Aroian R.V."/>
        </authorList>
    </citation>
    <scope>NUCLEOTIDE SEQUENCE</scope>
    <source>
        <strain evidence="8">HY135</strain>
    </source>
</reference>
<feature type="transmembrane region" description="Helical" evidence="5">
    <location>
        <begin position="27"/>
        <end position="52"/>
    </location>
</feature>
<dbReference type="Gene3D" id="1.20.1070.10">
    <property type="entry name" value="Rhodopsin 7-helix transmembrane proteins"/>
    <property type="match status" value="1"/>
</dbReference>
<dbReference type="InterPro" id="IPR019424">
    <property type="entry name" value="7TM_GPCR_Srsx"/>
</dbReference>
<comment type="subcellular location">
    <subcellularLocation>
        <location evidence="1">Membrane</location>
    </subcellularLocation>
</comment>
<dbReference type="GO" id="GO:0004930">
    <property type="term" value="F:G protein-coupled receptor activity"/>
    <property type="evidence" value="ECO:0007669"/>
    <property type="project" value="InterPro"/>
</dbReference>
<evidence type="ECO:0000313" key="7">
    <source>
        <dbReference type="EMBL" id="EYC09096.1"/>
    </source>
</evidence>
<dbReference type="PANTHER" id="PTHR23360">
    <property type="entry name" value="G-PROTEIN COUPLED RECEPTORS FAMILY 1 PROFILE DOMAIN-CONTAINING PROTEIN-RELATED"/>
    <property type="match status" value="1"/>
</dbReference>
<feature type="transmembrane region" description="Helical" evidence="5">
    <location>
        <begin position="143"/>
        <end position="166"/>
    </location>
</feature>
<feature type="transmembrane region" description="Helical" evidence="5">
    <location>
        <begin position="64"/>
        <end position="85"/>
    </location>
</feature>
<evidence type="ECO:0000256" key="2">
    <source>
        <dbReference type="ARBA" id="ARBA00022692"/>
    </source>
</evidence>
<keyword evidence="2 5" id="KW-0812">Transmembrane</keyword>
<dbReference type="GO" id="GO:0016020">
    <property type="term" value="C:membrane"/>
    <property type="evidence" value="ECO:0007669"/>
    <property type="project" value="UniProtKB-SubCell"/>
</dbReference>
<evidence type="ECO:0000256" key="3">
    <source>
        <dbReference type="ARBA" id="ARBA00022989"/>
    </source>
</evidence>
<dbReference type="OrthoDB" id="5833188at2759"/>
<protein>
    <recommendedName>
        <fullName evidence="6">G-protein coupled receptors family 1 profile domain-containing protein</fullName>
    </recommendedName>
</protein>
<evidence type="ECO:0000256" key="4">
    <source>
        <dbReference type="ARBA" id="ARBA00023136"/>
    </source>
</evidence>
<feature type="domain" description="G-protein coupled receptors family 1 profile" evidence="6">
    <location>
        <begin position="46"/>
        <end position="237"/>
    </location>
</feature>
<keyword evidence="3 5" id="KW-1133">Transmembrane helix</keyword>
<dbReference type="InterPro" id="IPR047130">
    <property type="entry name" value="7TM_GPCR_Srsx_nematod"/>
</dbReference>
<evidence type="ECO:0000256" key="1">
    <source>
        <dbReference type="ARBA" id="ARBA00004370"/>
    </source>
</evidence>
<dbReference type="Proteomes" id="UP000024635">
    <property type="component" value="Unassembled WGS sequence"/>
</dbReference>
<dbReference type="EMBL" id="JARK01001398">
    <property type="protein sequence ID" value="EYC09096.1"/>
    <property type="molecule type" value="Genomic_DNA"/>
</dbReference>
<keyword evidence="8" id="KW-1185">Reference proteome</keyword>
<dbReference type="SUPFAM" id="SSF81321">
    <property type="entry name" value="Family A G protein-coupled receptor-like"/>
    <property type="match status" value="1"/>
</dbReference>
<dbReference type="Pfam" id="PF10320">
    <property type="entry name" value="7TM_GPCR_Srsx"/>
    <property type="match status" value="1"/>
</dbReference>
<proteinExistence type="predicted"/>
<dbReference type="AlphaFoldDB" id="A0A016U2B6"/>
<dbReference type="PROSITE" id="PS50262">
    <property type="entry name" value="G_PROTEIN_RECEP_F1_2"/>
    <property type="match status" value="1"/>
</dbReference>
<evidence type="ECO:0000256" key="5">
    <source>
        <dbReference type="SAM" id="Phobius"/>
    </source>
</evidence>
<feature type="transmembrane region" description="Helical" evidence="5">
    <location>
        <begin position="105"/>
        <end position="131"/>
    </location>
</feature>
<evidence type="ECO:0000313" key="8">
    <source>
        <dbReference type="Proteomes" id="UP000024635"/>
    </source>
</evidence>
<evidence type="ECO:0000259" key="6">
    <source>
        <dbReference type="PROSITE" id="PS50262"/>
    </source>
</evidence>
<sequence length="237" mass="27014">MHYWLTWREGLGSDTSNRRNESMVSQIAEICVTTLAVILCLIGLFGNLSLLAATITYKELHHKICYMVAVLTSLHVVCLFCELYLEALQLRFRATTRDECFHHTFVYIFAMIAQSVMFLMLSLDIMFAVVIPLRHRIFTTLPYVFYMCLPPFLIGAATVISINLGMSNEAIEFCTPVQAFPRKMGWMTYMVNGLNVAAFVVNLVVFFAVKSRHQSPVMRDSVKNSKISCSDDVRVRQ</sequence>
<gene>
    <name evidence="7" type="primary">Acey_s0062.g3350</name>
    <name evidence="7" type="ORF">Y032_0062g3350</name>
</gene>
<name>A0A016U2B6_9BILA</name>
<organism evidence="7 8">
    <name type="scientific">Ancylostoma ceylanicum</name>
    <dbReference type="NCBI Taxonomy" id="53326"/>
    <lineage>
        <taxon>Eukaryota</taxon>
        <taxon>Metazoa</taxon>
        <taxon>Ecdysozoa</taxon>
        <taxon>Nematoda</taxon>
        <taxon>Chromadorea</taxon>
        <taxon>Rhabditida</taxon>
        <taxon>Rhabditina</taxon>
        <taxon>Rhabditomorpha</taxon>
        <taxon>Strongyloidea</taxon>
        <taxon>Ancylostomatidae</taxon>
        <taxon>Ancylostomatinae</taxon>
        <taxon>Ancylostoma</taxon>
    </lineage>
</organism>
<comment type="caution">
    <text evidence="7">The sequence shown here is derived from an EMBL/GenBank/DDBJ whole genome shotgun (WGS) entry which is preliminary data.</text>
</comment>